<reference evidence="2 3" key="1">
    <citation type="submission" date="2021-01" db="EMBL/GenBank/DDBJ databases">
        <title>Genomic Encyclopedia of Type Strains, Phase IV (KMG-IV): sequencing the most valuable type-strain genomes for metagenomic binning, comparative biology and taxonomic classification.</title>
        <authorList>
            <person name="Goeker M."/>
        </authorList>
    </citation>
    <scope>NUCLEOTIDE SEQUENCE [LARGE SCALE GENOMIC DNA]</scope>
    <source>
        <strain evidence="2 3">DSM 25540</strain>
    </source>
</reference>
<organism evidence="2 3">
    <name type="scientific">Geomicrobium sediminis</name>
    <dbReference type="NCBI Taxonomy" id="1347788"/>
    <lineage>
        <taxon>Bacteria</taxon>
        <taxon>Bacillati</taxon>
        <taxon>Bacillota</taxon>
        <taxon>Bacilli</taxon>
        <taxon>Bacillales</taxon>
        <taxon>Geomicrobium</taxon>
    </lineage>
</organism>
<evidence type="ECO:0000313" key="2">
    <source>
        <dbReference type="EMBL" id="MBM7633415.1"/>
    </source>
</evidence>
<protein>
    <recommendedName>
        <fullName evidence="4">Phosphatase</fullName>
    </recommendedName>
</protein>
<accession>A0ABS2PEC4</accession>
<comment type="caution">
    <text evidence="2">The sequence shown here is derived from an EMBL/GenBank/DDBJ whole genome shotgun (WGS) entry which is preliminary data.</text>
</comment>
<sequence>MLKKLATAGLIVVMAFGFNATLLDNQMAESSIVEPKDKNDVT</sequence>
<evidence type="ECO:0000313" key="3">
    <source>
        <dbReference type="Proteomes" id="UP000741863"/>
    </source>
</evidence>
<evidence type="ECO:0000256" key="1">
    <source>
        <dbReference type="SAM" id="SignalP"/>
    </source>
</evidence>
<keyword evidence="1" id="KW-0732">Signal</keyword>
<feature type="chain" id="PRO_5045794942" description="Phosphatase" evidence="1">
    <location>
        <begin position="21"/>
        <end position="42"/>
    </location>
</feature>
<dbReference type="EMBL" id="JAFBEC010000007">
    <property type="protein sequence ID" value="MBM7633415.1"/>
    <property type="molecule type" value="Genomic_DNA"/>
</dbReference>
<evidence type="ECO:0008006" key="4">
    <source>
        <dbReference type="Google" id="ProtNLM"/>
    </source>
</evidence>
<gene>
    <name evidence="2" type="ORF">JOD17_002509</name>
</gene>
<dbReference type="RefSeq" id="WP_275581804.1">
    <property type="nucleotide sequence ID" value="NZ_JAFBEC010000007.1"/>
</dbReference>
<name>A0ABS2PEC4_9BACL</name>
<dbReference type="Proteomes" id="UP000741863">
    <property type="component" value="Unassembled WGS sequence"/>
</dbReference>
<feature type="signal peptide" evidence="1">
    <location>
        <begin position="1"/>
        <end position="20"/>
    </location>
</feature>
<keyword evidence="3" id="KW-1185">Reference proteome</keyword>
<proteinExistence type="predicted"/>